<evidence type="ECO:0000313" key="2">
    <source>
        <dbReference type="Proteomes" id="UP000824533"/>
    </source>
</evidence>
<reference evidence="1 2" key="1">
    <citation type="journal article" date="2021" name="Front. Genet.">
        <title>Chromosome-Level Genome Assembly Reveals Significant Gene Expansion in the Toll and IMD Signaling Pathways of Dendrolimus kikuchii.</title>
        <authorList>
            <person name="Zhou J."/>
            <person name="Wu P."/>
            <person name="Xiong Z."/>
            <person name="Liu N."/>
            <person name="Zhao N."/>
            <person name="Ji M."/>
            <person name="Qiu Y."/>
            <person name="Yang B."/>
        </authorList>
    </citation>
    <scope>NUCLEOTIDE SEQUENCE [LARGE SCALE GENOMIC DNA]</scope>
    <source>
        <strain evidence="1">Ann1</strain>
    </source>
</reference>
<organism evidence="1 2">
    <name type="scientific">Dendrolimus kikuchii</name>
    <dbReference type="NCBI Taxonomy" id="765133"/>
    <lineage>
        <taxon>Eukaryota</taxon>
        <taxon>Metazoa</taxon>
        <taxon>Ecdysozoa</taxon>
        <taxon>Arthropoda</taxon>
        <taxon>Hexapoda</taxon>
        <taxon>Insecta</taxon>
        <taxon>Pterygota</taxon>
        <taxon>Neoptera</taxon>
        <taxon>Endopterygota</taxon>
        <taxon>Lepidoptera</taxon>
        <taxon>Glossata</taxon>
        <taxon>Ditrysia</taxon>
        <taxon>Bombycoidea</taxon>
        <taxon>Lasiocampidae</taxon>
        <taxon>Dendrolimus</taxon>
    </lineage>
</organism>
<keyword evidence="2" id="KW-1185">Reference proteome</keyword>
<name>A0ACC1CTD2_9NEOP</name>
<evidence type="ECO:0000313" key="1">
    <source>
        <dbReference type="EMBL" id="KAJ0174851.1"/>
    </source>
</evidence>
<proteinExistence type="predicted"/>
<gene>
    <name evidence="1" type="ORF">K1T71_009959</name>
</gene>
<comment type="caution">
    <text evidence="1">The sequence shown here is derived from an EMBL/GenBank/DDBJ whole genome shotgun (WGS) entry which is preliminary data.</text>
</comment>
<dbReference type="EMBL" id="CM034403">
    <property type="protein sequence ID" value="KAJ0174851.1"/>
    <property type="molecule type" value="Genomic_DNA"/>
</dbReference>
<protein>
    <submittedName>
        <fullName evidence="1">Uncharacterized protein</fullName>
    </submittedName>
</protein>
<accession>A0ACC1CTD2</accession>
<sequence length="206" mass="24263">MCTGSTKTGYSHHRFYIGVFIVYRYLRTRADDGMFWEHNTPFAITYLSTEHPTVTYVDNKIASNVSFTATRYARKNPVYYLGLSFNLLVPVGNNISMDFYFYEFLSNVYKRSFVEMHYKLCDLITKDIFFGAALRQNPKFAKGCPLLPNNYNMVNMSIPPTSIPSSFPFRNRRIALNITRFKRLIAAEHIDMEIKKFRKKRHYYIC</sequence>
<dbReference type="Proteomes" id="UP000824533">
    <property type="component" value="Linkage Group LG17"/>
</dbReference>